<feature type="compositionally biased region" description="Polar residues" evidence="3">
    <location>
        <begin position="124"/>
        <end position="135"/>
    </location>
</feature>
<protein>
    <submittedName>
        <fullName evidence="5">Glycine zipper 2TM domain-containing protein</fullName>
    </submittedName>
</protein>
<dbReference type="RefSeq" id="WP_163963299.1">
    <property type="nucleotide sequence ID" value="NZ_JAAIVB010000037.1"/>
</dbReference>
<feature type="region of interest" description="Disordered" evidence="3">
    <location>
        <begin position="102"/>
        <end position="135"/>
    </location>
</feature>
<dbReference type="GO" id="GO:0019867">
    <property type="term" value="C:outer membrane"/>
    <property type="evidence" value="ECO:0007669"/>
    <property type="project" value="InterPro"/>
</dbReference>
<dbReference type="PANTHER" id="PTHR35603:SF2">
    <property type="entry name" value="OUTER MEMBRANE LIPOPROTEIN"/>
    <property type="match status" value="1"/>
</dbReference>
<comment type="caution">
    <text evidence="5">The sequence shown here is derived from an EMBL/GenBank/DDBJ whole genome shotgun (WGS) entry which is preliminary data.</text>
</comment>
<proteinExistence type="predicted"/>
<dbReference type="InterPro" id="IPR051407">
    <property type="entry name" value="Bact_OM_lipoprot/Surf_antigen"/>
</dbReference>
<feature type="compositionally biased region" description="Low complexity" evidence="3">
    <location>
        <begin position="48"/>
        <end position="59"/>
    </location>
</feature>
<dbReference type="AlphaFoldDB" id="A0A6B3SR26"/>
<dbReference type="Pfam" id="PF05433">
    <property type="entry name" value="Rick_17kDa_Anti"/>
    <property type="match status" value="1"/>
</dbReference>
<keyword evidence="6" id="KW-1185">Reference proteome</keyword>
<sequence>MEKNNSKIHPLVAGAAISVILVSLTGVAAITGLIPNSHGNNPEAMDGAPPKSTSATAASPLASSVGAATAAASPANLVDATPRANYSAMPTPIAPVQEAAPVEAAEPAPATVAKPKVHAKPKTSHATTPSYASNSAPVAPLAQAPICSSCGRIESVQAIQHAPKPSGLGVAAGAVLGGVLGNQVGNGNGRTLATIAGAVGGGYAGNEVERRTHTTTSYEVHVRMEDGSVRSFPYQSRPAWSAGDRIRIVDGQLTSRG</sequence>
<evidence type="ECO:0000256" key="2">
    <source>
        <dbReference type="ARBA" id="ARBA00023136"/>
    </source>
</evidence>
<evidence type="ECO:0000256" key="1">
    <source>
        <dbReference type="ARBA" id="ARBA00004370"/>
    </source>
</evidence>
<keyword evidence="2" id="KW-0472">Membrane</keyword>
<comment type="subcellular location">
    <subcellularLocation>
        <location evidence="1">Membrane</location>
    </subcellularLocation>
</comment>
<evidence type="ECO:0000256" key="3">
    <source>
        <dbReference type="SAM" id="MobiDB-lite"/>
    </source>
</evidence>
<organism evidence="5 6">
    <name type="scientific">Noviherbaspirillum galbum</name>
    <dbReference type="NCBI Taxonomy" id="2709383"/>
    <lineage>
        <taxon>Bacteria</taxon>
        <taxon>Pseudomonadati</taxon>
        <taxon>Pseudomonadota</taxon>
        <taxon>Betaproteobacteria</taxon>
        <taxon>Burkholderiales</taxon>
        <taxon>Oxalobacteraceae</taxon>
        <taxon>Noviherbaspirillum</taxon>
    </lineage>
</organism>
<accession>A0A6B3SR26</accession>
<evidence type="ECO:0000313" key="5">
    <source>
        <dbReference type="EMBL" id="NEX61775.1"/>
    </source>
</evidence>
<reference evidence="5 6" key="1">
    <citation type="submission" date="2020-02" db="EMBL/GenBank/DDBJ databases">
        <authorList>
            <person name="Kim M.K."/>
        </authorList>
    </citation>
    <scope>NUCLEOTIDE SEQUENCE [LARGE SCALE GENOMIC DNA]</scope>
    <source>
        <strain evidence="5 6">17J57-3</strain>
    </source>
</reference>
<name>A0A6B3SR26_9BURK</name>
<dbReference type="EMBL" id="JAAIVB010000037">
    <property type="protein sequence ID" value="NEX61775.1"/>
    <property type="molecule type" value="Genomic_DNA"/>
</dbReference>
<evidence type="ECO:0000259" key="4">
    <source>
        <dbReference type="Pfam" id="PF05433"/>
    </source>
</evidence>
<dbReference type="PANTHER" id="PTHR35603">
    <property type="match status" value="1"/>
</dbReference>
<feature type="region of interest" description="Disordered" evidence="3">
    <location>
        <begin position="36"/>
        <end position="59"/>
    </location>
</feature>
<feature type="compositionally biased region" description="Low complexity" evidence="3">
    <location>
        <begin position="102"/>
        <end position="114"/>
    </location>
</feature>
<dbReference type="Proteomes" id="UP000482155">
    <property type="component" value="Unassembled WGS sequence"/>
</dbReference>
<feature type="domain" description="Glycine zipper 2TM" evidence="4">
    <location>
        <begin position="168"/>
        <end position="209"/>
    </location>
</feature>
<evidence type="ECO:0000313" key="6">
    <source>
        <dbReference type="Proteomes" id="UP000482155"/>
    </source>
</evidence>
<dbReference type="InterPro" id="IPR008816">
    <property type="entry name" value="Gly_zipper_2TM_dom"/>
</dbReference>
<gene>
    <name evidence="5" type="ORF">G3574_11855</name>
</gene>